<protein>
    <submittedName>
        <fullName evidence="1">Uncharacterized protein</fullName>
    </submittedName>
</protein>
<dbReference type="Proteomes" id="UP000282654">
    <property type="component" value="Unassembled WGS sequence"/>
</dbReference>
<sequence>MKAVLIGTVTCENLSAAYAAVRAHGLAVFGTATAKPLQELAKVLSGGGEARFYFCAPT</sequence>
<dbReference type="AlphaFoldDB" id="A0A3N5B1E4"/>
<proteinExistence type="predicted"/>
<evidence type="ECO:0000313" key="2">
    <source>
        <dbReference type="Proteomes" id="UP000282654"/>
    </source>
</evidence>
<organism evidence="1 2">
    <name type="scientific">Thermodesulfitimonas autotrophica</name>
    <dbReference type="NCBI Taxonomy" id="1894989"/>
    <lineage>
        <taxon>Bacteria</taxon>
        <taxon>Bacillati</taxon>
        <taxon>Bacillota</taxon>
        <taxon>Clostridia</taxon>
        <taxon>Thermoanaerobacterales</taxon>
        <taxon>Thermoanaerobacteraceae</taxon>
        <taxon>Thermodesulfitimonas</taxon>
    </lineage>
</organism>
<reference evidence="1 2" key="1">
    <citation type="submission" date="2018-11" db="EMBL/GenBank/DDBJ databases">
        <title>Genomic Encyclopedia of Type Strains, Phase IV (KMG-IV): sequencing the most valuable type-strain genomes for metagenomic binning, comparative biology and taxonomic classification.</title>
        <authorList>
            <person name="Goeker M."/>
        </authorList>
    </citation>
    <scope>NUCLEOTIDE SEQUENCE [LARGE SCALE GENOMIC DNA]</scope>
    <source>
        <strain evidence="1 2">DSM 102936</strain>
    </source>
</reference>
<dbReference type="RefSeq" id="WP_170157649.1">
    <property type="nucleotide sequence ID" value="NZ_RKRE01000001.1"/>
</dbReference>
<dbReference type="EMBL" id="RKRE01000001">
    <property type="protein sequence ID" value="RPF49440.1"/>
    <property type="molecule type" value="Genomic_DNA"/>
</dbReference>
<accession>A0A3N5B1E4</accession>
<gene>
    <name evidence="1" type="ORF">EDD75_0252</name>
</gene>
<keyword evidence="2" id="KW-1185">Reference proteome</keyword>
<name>A0A3N5B1E4_9THEO</name>
<evidence type="ECO:0000313" key="1">
    <source>
        <dbReference type="EMBL" id="RPF49440.1"/>
    </source>
</evidence>
<comment type="caution">
    <text evidence="1">The sequence shown here is derived from an EMBL/GenBank/DDBJ whole genome shotgun (WGS) entry which is preliminary data.</text>
</comment>